<dbReference type="Pfam" id="PF21028">
    <property type="entry name" value="DUF1285_C"/>
    <property type="match status" value="1"/>
</dbReference>
<reference evidence="3 4" key="1">
    <citation type="submission" date="2019-06" db="EMBL/GenBank/DDBJ databases">
        <title>Genome analyses of bacteria isolated from kimchi.</title>
        <authorList>
            <person name="Lee S."/>
            <person name="Ahn S."/>
            <person name="Roh S."/>
        </authorList>
    </citation>
    <scope>NUCLEOTIDE SEQUENCE [LARGE SCALE GENOMIC DNA]</scope>
    <source>
        <strain evidence="3 4">CBA4606</strain>
    </source>
</reference>
<evidence type="ECO:0000313" key="4">
    <source>
        <dbReference type="Proteomes" id="UP000321272"/>
    </source>
</evidence>
<dbReference type="KEGG" id="paur:FGL86_14375"/>
<dbReference type="InterPro" id="IPR048341">
    <property type="entry name" value="DUF1285_N"/>
</dbReference>
<keyword evidence="4" id="KW-1185">Reference proteome</keyword>
<dbReference type="Gene3D" id="2.30.270.10">
    <property type="entry name" value="duf1285 protein"/>
    <property type="match status" value="1"/>
</dbReference>
<evidence type="ECO:0000259" key="1">
    <source>
        <dbReference type="Pfam" id="PF06938"/>
    </source>
</evidence>
<feature type="domain" description="DUF1285" evidence="2">
    <location>
        <begin position="76"/>
        <end position="167"/>
    </location>
</feature>
<dbReference type="Pfam" id="PF06938">
    <property type="entry name" value="DUF1285_N"/>
    <property type="match status" value="1"/>
</dbReference>
<gene>
    <name evidence="3" type="ORF">FGL86_14375</name>
</gene>
<proteinExistence type="predicted"/>
<dbReference type="PIRSF" id="PIRSF029557">
    <property type="entry name" value="UCP029557"/>
    <property type="match status" value="1"/>
</dbReference>
<dbReference type="EMBL" id="CP042382">
    <property type="protein sequence ID" value="QEA40959.1"/>
    <property type="molecule type" value="Genomic_DNA"/>
</dbReference>
<dbReference type="Proteomes" id="UP000321272">
    <property type="component" value="Chromosome"/>
</dbReference>
<dbReference type="InterPro" id="IPR023361">
    <property type="entry name" value="DUF1285_beta_roll_sf"/>
</dbReference>
<dbReference type="OrthoDB" id="3078366at2"/>
<dbReference type="InterPro" id="IPR048342">
    <property type="entry name" value="DUF1285_C"/>
</dbReference>
<name>A0A5B8SVG9_9GAMM</name>
<sequence length="175" mass="19920">MEGATSNPPLEQWHPPLSGDMDLVIDRQGNWHHDGSVMRRPQLVRLLATLLRREADGDYYLVTPAEKWRLRVEDRPLVIVDAAHDTKEDAWWLVTSLGDRLRLDESHFMSLSEMPEGDTLPEVVVRHGLGARLNRNVFYRLVEQAEQRETPEGVELGLTSGGAWHPLGRVDRDAS</sequence>
<accession>A0A5B8SVG9</accession>
<protein>
    <submittedName>
        <fullName evidence="3">DUF1285 domain-containing protein</fullName>
    </submittedName>
</protein>
<dbReference type="Gene3D" id="3.10.540.10">
    <property type="entry name" value="duf1285 like domain"/>
    <property type="match status" value="1"/>
</dbReference>
<feature type="domain" description="DUF1285" evidence="1">
    <location>
        <begin position="8"/>
        <end position="74"/>
    </location>
</feature>
<dbReference type="AlphaFoldDB" id="A0A5B8SVG9"/>
<organism evidence="3 4">
    <name type="scientific">Pistricoccus aurantiacus</name>
    <dbReference type="NCBI Taxonomy" id="1883414"/>
    <lineage>
        <taxon>Bacteria</taxon>
        <taxon>Pseudomonadati</taxon>
        <taxon>Pseudomonadota</taxon>
        <taxon>Gammaproteobacteria</taxon>
        <taxon>Oceanospirillales</taxon>
        <taxon>Halomonadaceae</taxon>
        <taxon>Pistricoccus</taxon>
    </lineage>
</organism>
<evidence type="ECO:0000313" key="3">
    <source>
        <dbReference type="EMBL" id="QEA40959.1"/>
    </source>
</evidence>
<evidence type="ECO:0000259" key="2">
    <source>
        <dbReference type="Pfam" id="PF21028"/>
    </source>
</evidence>
<dbReference type="InterPro" id="IPR010707">
    <property type="entry name" value="DUF1285"/>
</dbReference>